<dbReference type="PANTHER" id="PTHR43224">
    <property type="entry name" value="AMIDINOTRANSFERASE"/>
    <property type="match status" value="1"/>
</dbReference>
<protein>
    <submittedName>
        <fullName evidence="1">Amidinotransferase</fullName>
    </submittedName>
</protein>
<dbReference type="PANTHER" id="PTHR43224:SF1">
    <property type="entry name" value="AMIDINOTRANSFERASE"/>
    <property type="match status" value="1"/>
</dbReference>
<dbReference type="Gene3D" id="3.75.10.10">
    <property type="entry name" value="L-arginine/glycine Amidinotransferase, Chain A"/>
    <property type="match status" value="1"/>
</dbReference>
<dbReference type="SUPFAM" id="SSF55909">
    <property type="entry name" value="Pentein"/>
    <property type="match status" value="1"/>
</dbReference>
<dbReference type="PIRSF" id="PIRSF028188">
    <property type="entry name" value="Amdntrnsf_FN0238"/>
    <property type="match status" value="1"/>
</dbReference>
<accession>A0A941I4D1</accession>
<comment type="caution">
    <text evidence="1">The sequence shown here is derived from an EMBL/GenBank/DDBJ whole genome shotgun (WGS) entry which is preliminary data.</text>
</comment>
<dbReference type="Proteomes" id="UP000680158">
    <property type="component" value="Unassembled WGS sequence"/>
</dbReference>
<dbReference type="InterPro" id="IPR014541">
    <property type="entry name" value="Amdntrnsf_FN0238"/>
</dbReference>
<dbReference type="EMBL" id="JAGSPM010000009">
    <property type="protein sequence ID" value="MBR7747785.1"/>
    <property type="molecule type" value="Genomic_DNA"/>
</dbReference>
<sequence length="285" mass="32464">MRDNVFQRRDTDNSIAKNTIANRAYQEHCLAVQQLRNAGVSVHVFEDHGQNDTPDSVFPNNWFSTHHDGKLVIYPMRCQNRRREVRQDMIDFLLQHYQLNDTIDLRYFQDKEQYLEGTGSIVFDHTQRIAYASLGPRTCLAPLNQLCEQIGYQAHCFHSYSKNSISIYHTNVVLSVATNFALLGTDNIPDQTERTELIQQLESSGKTVIHLSDDQIHKFAANALELQARDGKVFALSTTAFQSLNTNQRQQIEKYANLLPLEVPTIELAGGSVRCMMAGNHLPVK</sequence>
<dbReference type="AlphaFoldDB" id="A0A941I4D1"/>
<dbReference type="Pfam" id="PF19420">
    <property type="entry name" value="DDAH_eukar"/>
    <property type="match status" value="1"/>
</dbReference>
<organism evidence="1 2">
    <name type="scientific">Undibacterium baiyunense</name>
    <dbReference type="NCBI Taxonomy" id="2828731"/>
    <lineage>
        <taxon>Bacteria</taxon>
        <taxon>Pseudomonadati</taxon>
        <taxon>Pseudomonadota</taxon>
        <taxon>Betaproteobacteria</taxon>
        <taxon>Burkholderiales</taxon>
        <taxon>Oxalobacteraceae</taxon>
        <taxon>Undibacterium</taxon>
    </lineage>
</organism>
<dbReference type="NCBIfam" id="NF046062">
    <property type="entry name" value="citrull_CtlX"/>
    <property type="match status" value="1"/>
</dbReference>
<reference evidence="1 2" key="1">
    <citation type="submission" date="2021-04" db="EMBL/GenBank/DDBJ databases">
        <title>novel species isolated from subtropical streams in China.</title>
        <authorList>
            <person name="Lu H."/>
        </authorList>
    </citation>
    <scope>NUCLEOTIDE SEQUENCE [LARGE SCALE GENOMIC DNA]</scope>
    <source>
        <strain evidence="1 2">BYS107W</strain>
    </source>
</reference>
<proteinExistence type="predicted"/>
<evidence type="ECO:0000313" key="2">
    <source>
        <dbReference type="Proteomes" id="UP000680158"/>
    </source>
</evidence>
<name>A0A941I4D1_9BURK</name>
<evidence type="ECO:0000313" key="1">
    <source>
        <dbReference type="EMBL" id="MBR7747785.1"/>
    </source>
</evidence>
<keyword evidence="2" id="KW-1185">Reference proteome</keyword>
<gene>
    <name evidence="1" type="ORF">KDM92_14465</name>
</gene>